<dbReference type="AlphaFoldDB" id="A0A926KQ49"/>
<dbReference type="RefSeq" id="WP_188175050.1">
    <property type="nucleotide sequence ID" value="NZ_JACVVD010000004.1"/>
</dbReference>
<protein>
    <submittedName>
        <fullName evidence="1">Uncharacterized protein</fullName>
    </submittedName>
</protein>
<proteinExistence type="predicted"/>
<dbReference type="Proteomes" id="UP000650466">
    <property type="component" value="Unassembled WGS sequence"/>
</dbReference>
<organism evidence="1 2">
    <name type="scientific">Paenibacillus sedimenti</name>
    <dbReference type="NCBI Taxonomy" id="2770274"/>
    <lineage>
        <taxon>Bacteria</taxon>
        <taxon>Bacillati</taxon>
        <taxon>Bacillota</taxon>
        <taxon>Bacilli</taxon>
        <taxon>Bacillales</taxon>
        <taxon>Paenibacillaceae</taxon>
        <taxon>Paenibacillus</taxon>
    </lineage>
</organism>
<reference evidence="1" key="1">
    <citation type="submission" date="2020-09" db="EMBL/GenBank/DDBJ databases">
        <title>Draft Genome Sequence of Paenibacillus sp. WST5.</title>
        <authorList>
            <person name="Bao Z."/>
        </authorList>
    </citation>
    <scope>NUCLEOTIDE SEQUENCE</scope>
    <source>
        <strain evidence="1">WST5</strain>
    </source>
</reference>
<comment type="caution">
    <text evidence="1">The sequence shown here is derived from an EMBL/GenBank/DDBJ whole genome shotgun (WGS) entry which is preliminary data.</text>
</comment>
<gene>
    <name evidence="1" type="ORF">ICC18_14125</name>
</gene>
<evidence type="ECO:0000313" key="2">
    <source>
        <dbReference type="Proteomes" id="UP000650466"/>
    </source>
</evidence>
<keyword evidence="2" id="KW-1185">Reference proteome</keyword>
<dbReference type="EMBL" id="JACVVD010000004">
    <property type="protein sequence ID" value="MBD0381258.1"/>
    <property type="molecule type" value="Genomic_DNA"/>
</dbReference>
<name>A0A926KQ49_9BACL</name>
<sequence length="166" mass="18371">MINKQKAKMLRNRKSIPRITQVRNAGFEADSFFPWRDVGNVFLSRIRPNIGRQHARFEVSPGRSASLTQLVFLGRPGPTNSYRLIFSANSPSTTGILQISLLGTLVSSVALPLIRIPATSYRDFTLTFPRTALRGRSSFELEFRVNGGAGTQIAILNLDTVVIVPV</sequence>
<accession>A0A926KQ49</accession>
<evidence type="ECO:0000313" key="1">
    <source>
        <dbReference type="EMBL" id="MBD0381258.1"/>
    </source>
</evidence>